<protein>
    <submittedName>
        <fullName evidence="1">Uncharacterized protein</fullName>
    </submittedName>
</protein>
<proteinExistence type="predicted"/>
<accession>A0ACC2XPS0</accession>
<comment type="caution">
    <text evidence="1">The sequence shown here is derived from an EMBL/GenBank/DDBJ whole genome shotgun (WGS) entry which is preliminary data.</text>
</comment>
<reference evidence="1" key="1">
    <citation type="submission" date="2023-04" db="EMBL/GenBank/DDBJ databases">
        <title>Draft Genome sequencing of Naganishia species isolated from polar environments using Oxford Nanopore Technology.</title>
        <authorList>
            <person name="Leo P."/>
            <person name="Venkateswaran K."/>
        </authorList>
    </citation>
    <scope>NUCLEOTIDE SEQUENCE</scope>
    <source>
        <strain evidence="1">MNA-CCFEE 5425</strain>
    </source>
</reference>
<evidence type="ECO:0000313" key="2">
    <source>
        <dbReference type="Proteomes" id="UP001243375"/>
    </source>
</evidence>
<evidence type="ECO:0000313" key="1">
    <source>
        <dbReference type="EMBL" id="KAJ9125262.1"/>
    </source>
</evidence>
<dbReference type="Proteomes" id="UP001243375">
    <property type="component" value="Unassembled WGS sequence"/>
</dbReference>
<sequence>MGKRGAEDQLTKDDVESGRGGRDDSDNEDNMARDAPKEVIATRQIRGMPKRKTAAVVPAAVAPTSAFGSAPTNATTFAGFGSPAPATTSFGGNTTALTTSTPAAKPAFSFGAPSTAPASEIAAPKAFSGFSFGVPPATSAPTSFTSTAAASIATPAPSASASKPSSDSSSTAKTPFSGFSFGPPPPTTPKADPPVAASSKAPSFAAPSSTSSFGGFGNSPQASPASVFGAAPTPAAASSMSTSTSFGSQTAASNPKTSNTSTQQETPKEDQKEVEYLTSVRGLNESVVQALSVKIRDEPFINLVSALESVKAEYNDYLEEIKKKAGKSSAKPAADSQPKKRDASVMDDITTSAPAKKQTTEASKPSFAMPAPPSMPSAGGFKLPAATTTSTSTSTSTGGFKPSLPASTDAPTLPAVGGFKIPAATTNGTSKPDTTSSGFKPTLPSSTTKPSPFAGFSFGQAAEKKDVPAKSATPEAAAASPSTSSTTSFTQTAAEKRPSSQASLFAQSVIDKQEKEKDKEQQPKQNAPATPSSTQKQSSIFAIKPTVKAAIGESMVVPSPPSSSGTPSFLFKAPPAPASSTTPSKLPSFSFNMGSTDSSAGPKTPGTPGSSGTFSFAATKPRSTSAGFGFGFGVGKSESAQKDSTKGEEKDPVPSTTPSQAITSGFSFGATAPRAPPAQPMFLVKPGENGKLANPTFSFGPTSTFSVPTAGSATGDSSAVNTDSEEAPAEAGPQADLTTGEGEEDEETLWQGRVQVGTFGKSGDGSGPMVWGDWKVCILRLNREKNPSGGAQPMRRILARVDPSGAIAQNFSLRSLTDMSLFTETSYKMTVAETGGIKQVALRFGKKRPGFDSAAMMEKFKSAVQMERDAMGLPALPSLK</sequence>
<gene>
    <name evidence="1" type="ORF">QFC22_000217</name>
</gene>
<dbReference type="EMBL" id="JASBWU010000001">
    <property type="protein sequence ID" value="KAJ9125262.1"/>
    <property type="molecule type" value="Genomic_DNA"/>
</dbReference>
<keyword evidence="2" id="KW-1185">Reference proteome</keyword>
<name>A0ACC2XPS0_9TREE</name>
<organism evidence="1 2">
    <name type="scientific">Naganishia vaughanmartiniae</name>
    <dbReference type="NCBI Taxonomy" id="1424756"/>
    <lineage>
        <taxon>Eukaryota</taxon>
        <taxon>Fungi</taxon>
        <taxon>Dikarya</taxon>
        <taxon>Basidiomycota</taxon>
        <taxon>Agaricomycotina</taxon>
        <taxon>Tremellomycetes</taxon>
        <taxon>Filobasidiales</taxon>
        <taxon>Filobasidiaceae</taxon>
        <taxon>Naganishia</taxon>
    </lineage>
</organism>